<dbReference type="Gene3D" id="3.80.10.10">
    <property type="entry name" value="Ribonuclease Inhibitor"/>
    <property type="match status" value="3"/>
</dbReference>
<dbReference type="PANTHER" id="PTHR47186">
    <property type="entry name" value="LEUCINE-RICH REPEAT-CONTAINING PROTEIN 57"/>
    <property type="match status" value="1"/>
</dbReference>
<keyword evidence="4" id="KW-1185">Reference proteome</keyword>
<dbReference type="InterPro" id="IPR032675">
    <property type="entry name" value="LRR_dom_sf"/>
</dbReference>
<dbReference type="AlphaFoldDB" id="A0AAU9LIX7"/>
<dbReference type="EMBL" id="CAKMRJ010000001">
    <property type="protein sequence ID" value="CAH1412398.1"/>
    <property type="molecule type" value="Genomic_DNA"/>
</dbReference>
<organism evidence="3 4">
    <name type="scientific">Lactuca virosa</name>
    <dbReference type="NCBI Taxonomy" id="75947"/>
    <lineage>
        <taxon>Eukaryota</taxon>
        <taxon>Viridiplantae</taxon>
        <taxon>Streptophyta</taxon>
        <taxon>Embryophyta</taxon>
        <taxon>Tracheophyta</taxon>
        <taxon>Spermatophyta</taxon>
        <taxon>Magnoliopsida</taxon>
        <taxon>eudicotyledons</taxon>
        <taxon>Gunneridae</taxon>
        <taxon>Pentapetalae</taxon>
        <taxon>asterids</taxon>
        <taxon>campanulids</taxon>
        <taxon>Asterales</taxon>
        <taxon>Asteraceae</taxon>
        <taxon>Cichorioideae</taxon>
        <taxon>Cichorieae</taxon>
        <taxon>Lactucinae</taxon>
        <taxon>Lactuca</taxon>
    </lineage>
</organism>
<evidence type="ECO:0000313" key="4">
    <source>
        <dbReference type="Proteomes" id="UP001157418"/>
    </source>
</evidence>
<proteinExistence type="predicted"/>
<evidence type="ECO:0000256" key="1">
    <source>
        <dbReference type="ARBA" id="ARBA00022737"/>
    </source>
</evidence>
<protein>
    <recommendedName>
        <fullName evidence="2">Disease resistance R13L4/SHOC-2-like LRR domain-containing protein</fullName>
    </recommendedName>
</protein>
<sequence length="590" mass="66848">MKKEFRMEALEKHRHMSFACEDYMVYKRFKPLKGAKNLRTFLALSVGVVETWAIFYLSNKVLSDLLQELPLLSVLSLSDLSISEVPEVVGSMKHLRYLNLSRTKIIHLPENVCNLYNLQTLIVSGCHELIKLPESFSKLKNLQHFDMMGSWRLKKTPLGIGELKSLQTLFSDIGLAITELTKLQSLHGKVCIVGLDNVHNAIDARAANLSRMRFSELELNWGSEFNSLRTETHEKKRGIEFPNWVGDPSFIRLTKVWISDCEECTSLPRLGQLPSLRKLIIGWMSKVKVVGLELLGADLAFPSLKILRFDNMSGWEEWSTNSGAFPCLQELRIEDCPNLVRVSHEALPSLRVLKLIKCDHGLLKSLVDVASSITKLKIDDISGLTDELWRGVTGYLGAVGYVSIKRCNHIRYLWESEADARGWKYRIVTCSLEHCSCPDSMEALDIRNCDSITSVSFPTGGVQKLRSLVITNCKKLLEKELLESEINIHNWSNLKSITALGYFINLVRLTIRECPSIESFPDHELLNLTSLRQLEIENCTTTDASFPRRLWPPKLSYLGIGGLKKPISEWGPQNFPTSLVDLRLYAGPCI</sequence>
<evidence type="ECO:0000259" key="2">
    <source>
        <dbReference type="Pfam" id="PF23598"/>
    </source>
</evidence>
<name>A0AAU9LIX7_9ASTR</name>
<dbReference type="Pfam" id="PF23598">
    <property type="entry name" value="LRR_14"/>
    <property type="match status" value="1"/>
</dbReference>
<reference evidence="3 4" key="1">
    <citation type="submission" date="2022-01" db="EMBL/GenBank/DDBJ databases">
        <authorList>
            <person name="Xiong W."/>
            <person name="Schranz E."/>
        </authorList>
    </citation>
    <scope>NUCLEOTIDE SEQUENCE [LARGE SCALE GENOMIC DNA]</scope>
</reference>
<dbReference type="Proteomes" id="UP001157418">
    <property type="component" value="Unassembled WGS sequence"/>
</dbReference>
<dbReference type="SUPFAM" id="SSF52058">
    <property type="entry name" value="L domain-like"/>
    <property type="match status" value="1"/>
</dbReference>
<dbReference type="PANTHER" id="PTHR47186:SF33">
    <property type="entry name" value="NB-ARC DOMAIN-CONTAINING PROTEIN"/>
    <property type="match status" value="1"/>
</dbReference>
<comment type="caution">
    <text evidence="3">The sequence shown here is derived from an EMBL/GenBank/DDBJ whole genome shotgun (WGS) entry which is preliminary data.</text>
</comment>
<evidence type="ECO:0000313" key="3">
    <source>
        <dbReference type="EMBL" id="CAH1412398.1"/>
    </source>
</evidence>
<dbReference type="SUPFAM" id="SSF52047">
    <property type="entry name" value="RNI-like"/>
    <property type="match status" value="1"/>
</dbReference>
<gene>
    <name evidence="3" type="ORF">LVIROSA_LOCUS418</name>
</gene>
<keyword evidence="1" id="KW-0677">Repeat</keyword>
<feature type="domain" description="Disease resistance R13L4/SHOC-2-like LRR" evidence="2">
    <location>
        <begin position="58"/>
        <end position="355"/>
    </location>
</feature>
<accession>A0AAU9LIX7</accession>
<dbReference type="InterPro" id="IPR055414">
    <property type="entry name" value="LRR_R13L4/SHOC2-like"/>
</dbReference>